<dbReference type="EMBL" id="CACRXK020006053">
    <property type="protein sequence ID" value="CAB4008198.1"/>
    <property type="molecule type" value="Genomic_DNA"/>
</dbReference>
<protein>
    <submittedName>
        <fullName evidence="1">Uncharacterized protein</fullName>
    </submittedName>
</protein>
<dbReference type="PANTHER" id="PTHR47510:SF3">
    <property type="entry name" value="ENDO_EXONUCLEASE_PHOSPHATASE DOMAIN-CONTAINING PROTEIN"/>
    <property type="match status" value="1"/>
</dbReference>
<dbReference type="Pfam" id="PF00078">
    <property type="entry name" value="RVT_1"/>
    <property type="match status" value="1"/>
</dbReference>
<dbReference type="PROSITE" id="PS50878">
    <property type="entry name" value="RT_POL"/>
    <property type="match status" value="1"/>
</dbReference>
<gene>
    <name evidence="1" type="ORF">PACLA_8A082127</name>
</gene>
<comment type="caution">
    <text evidence="1">The sequence shown here is derived from an EMBL/GenBank/DDBJ whole genome shotgun (WGS) entry which is preliminary data.</text>
</comment>
<reference evidence="1" key="1">
    <citation type="submission" date="2020-04" db="EMBL/GenBank/DDBJ databases">
        <authorList>
            <person name="Alioto T."/>
            <person name="Alioto T."/>
            <person name="Gomez Garrido J."/>
        </authorList>
    </citation>
    <scope>NUCLEOTIDE SEQUENCE</scope>
    <source>
        <strain evidence="1">A484AB</strain>
    </source>
</reference>
<keyword evidence="2" id="KW-1185">Reference proteome</keyword>
<accession>A0A6S7J586</accession>
<evidence type="ECO:0000313" key="2">
    <source>
        <dbReference type="Proteomes" id="UP001152795"/>
    </source>
</evidence>
<dbReference type="Proteomes" id="UP001152795">
    <property type="component" value="Unassembled WGS sequence"/>
</dbReference>
<sequence length="170" mass="18993">MPSNKSPGADKTSIRIIKDCLPVILGPLTDNINNSFTTSALPESWKIAEIIPLLKEGGHEVAANSRPLSMLKVLSKICEKVALNQFSDFLIRTDRLSSQQSGNKKYYSTETLSILLNDFFLKSMDNKKLTALVLLDLSKAFDNVDHSILLKKLNNFMGVQKGQNYEHTHN</sequence>
<dbReference type="AlphaFoldDB" id="A0A6S7J586"/>
<dbReference type="OrthoDB" id="409048at2759"/>
<evidence type="ECO:0000313" key="1">
    <source>
        <dbReference type="EMBL" id="CAB4008198.1"/>
    </source>
</evidence>
<proteinExistence type="predicted"/>
<organism evidence="1 2">
    <name type="scientific">Paramuricea clavata</name>
    <name type="common">Red gorgonian</name>
    <name type="synonym">Violescent sea-whip</name>
    <dbReference type="NCBI Taxonomy" id="317549"/>
    <lineage>
        <taxon>Eukaryota</taxon>
        <taxon>Metazoa</taxon>
        <taxon>Cnidaria</taxon>
        <taxon>Anthozoa</taxon>
        <taxon>Octocorallia</taxon>
        <taxon>Malacalcyonacea</taxon>
        <taxon>Plexauridae</taxon>
        <taxon>Paramuricea</taxon>
    </lineage>
</organism>
<name>A0A6S7J586_PARCT</name>
<dbReference type="InterPro" id="IPR000477">
    <property type="entry name" value="RT_dom"/>
</dbReference>
<dbReference type="PANTHER" id="PTHR47510">
    <property type="entry name" value="REVERSE TRANSCRIPTASE DOMAIN-CONTAINING PROTEIN"/>
    <property type="match status" value="1"/>
</dbReference>